<dbReference type="InterPro" id="IPR036388">
    <property type="entry name" value="WH-like_DNA-bd_sf"/>
</dbReference>
<dbReference type="SUPFAM" id="SSF46785">
    <property type="entry name" value="Winged helix' DNA-binding domain"/>
    <property type="match status" value="1"/>
</dbReference>
<dbReference type="Proteomes" id="UP001597353">
    <property type="component" value="Unassembled WGS sequence"/>
</dbReference>
<evidence type="ECO:0000256" key="4">
    <source>
        <dbReference type="ARBA" id="ARBA00023163"/>
    </source>
</evidence>
<evidence type="ECO:0000313" key="6">
    <source>
        <dbReference type="EMBL" id="MFD1910987.1"/>
    </source>
</evidence>
<proteinExistence type="inferred from homology"/>
<evidence type="ECO:0000256" key="2">
    <source>
        <dbReference type="ARBA" id="ARBA00023015"/>
    </source>
</evidence>
<dbReference type="SUPFAM" id="SSF53850">
    <property type="entry name" value="Periplasmic binding protein-like II"/>
    <property type="match status" value="1"/>
</dbReference>
<dbReference type="PRINTS" id="PR00039">
    <property type="entry name" value="HTHLYSR"/>
</dbReference>
<sequence length="312" mass="34200">MELKLLEDFLCLNDTRNFSRAAELRHVTQSTLSKRIRQLESWVGATLIDRSSYPIELTPQGTAMAPQAREIVSMLHGMRAGMRSFDTPPENAVGIGAMHTLRVTFLPEWRRRIEAVTGPWAVTPVGSPAAYAQTLRHFRNGETDLLLTYVHPSVAMGLDPNHFDTMMLGRENVLPLSAPADDGTPLHRLESGEPVHFLSYGTSSFFAQALTVLLNERPLALNVVASNAMSLGLQSLAKVGAGVAWVPESLAQEDLASGALVVAGGPEWFLRVEIGLFRRREKARPIIEKIWRAAGADLAAHAVPVVARLRQT</sequence>
<dbReference type="PANTHER" id="PTHR30126:SF2">
    <property type="entry name" value="HTH-TYPE TRANSCRIPTIONAL REGULATOR YJIE"/>
    <property type="match status" value="1"/>
</dbReference>
<reference evidence="7" key="1">
    <citation type="journal article" date="2019" name="Int. J. Syst. Evol. Microbiol.">
        <title>The Global Catalogue of Microorganisms (GCM) 10K type strain sequencing project: providing services to taxonomists for standard genome sequencing and annotation.</title>
        <authorList>
            <consortium name="The Broad Institute Genomics Platform"/>
            <consortium name="The Broad Institute Genome Sequencing Center for Infectious Disease"/>
            <person name="Wu L."/>
            <person name="Ma J."/>
        </authorList>
    </citation>
    <scope>NUCLEOTIDE SEQUENCE [LARGE SCALE GENOMIC DNA]</scope>
    <source>
        <strain evidence="7">CGMCC 4.7242</strain>
    </source>
</reference>
<name>A0ABW4S2Z9_9RHOB</name>
<dbReference type="EMBL" id="JBHUGH010000002">
    <property type="protein sequence ID" value="MFD1910987.1"/>
    <property type="molecule type" value="Genomic_DNA"/>
</dbReference>
<dbReference type="Gene3D" id="3.40.190.10">
    <property type="entry name" value="Periplasmic binding protein-like II"/>
    <property type="match status" value="1"/>
</dbReference>
<dbReference type="PANTHER" id="PTHR30126">
    <property type="entry name" value="HTH-TYPE TRANSCRIPTIONAL REGULATOR"/>
    <property type="match status" value="1"/>
</dbReference>
<protein>
    <submittedName>
        <fullName evidence="6">LysR family transcriptional regulator</fullName>
    </submittedName>
</protein>
<dbReference type="InterPro" id="IPR000847">
    <property type="entry name" value="LysR_HTH_N"/>
</dbReference>
<dbReference type="Pfam" id="PF03466">
    <property type="entry name" value="LysR_substrate"/>
    <property type="match status" value="1"/>
</dbReference>
<evidence type="ECO:0000256" key="1">
    <source>
        <dbReference type="ARBA" id="ARBA00009437"/>
    </source>
</evidence>
<dbReference type="RefSeq" id="WP_390259057.1">
    <property type="nucleotide sequence ID" value="NZ_JBHUGH010000002.1"/>
</dbReference>
<comment type="similarity">
    <text evidence="1">Belongs to the LysR transcriptional regulatory family.</text>
</comment>
<feature type="domain" description="HTH lysR-type" evidence="5">
    <location>
        <begin position="1"/>
        <end position="58"/>
    </location>
</feature>
<dbReference type="Pfam" id="PF00126">
    <property type="entry name" value="HTH_1"/>
    <property type="match status" value="1"/>
</dbReference>
<dbReference type="Gene3D" id="1.10.10.10">
    <property type="entry name" value="Winged helix-like DNA-binding domain superfamily/Winged helix DNA-binding domain"/>
    <property type="match status" value="1"/>
</dbReference>
<keyword evidence="3" id="KW-0238">DNA-binding</keyword>
<dbReference type="InterPro" id="IPR036390">
    <property type="entry name" value="WH_DNA-bd_sf"/>
</dbReference>
<evidence type="ECO:0000313" key="7">
    <source>
        <dbReference type="Proteomes" id="UP001597353"/>
    </source>
</evidence>
<accession>A0ABW4S2Z9</accession>
<dbReference type="PROSITE" id="PS50931">
    <property type="entry name" value="HTH_LYSR"/>
    <property type="match status" value="1"/>
</dbReference>
<organism evidence="6 7">
    <name type="scientific">Halodurantibacterium flavum</name>
    <dbReference type="NCBI Taxonomy" id="1382802"/>
    <lineage>
        <taxon>Bacteria</taxon>
        <taxon>Pseudomonadati</taxon>
        <taxon>Pseudomonadota</taxon>
        <taxon>Alphaproteobacteria</taxon>
        <taxon>Rhodobacterales</taxon>
        <taxon>Paracoccaceae</taxon>
        <taxon>Halodurantibacterium</taxon>
    </lineage>
</organism>
<gene>
    <name evidence="6" type="ORF">ACFSGJ_02010</name>
</gene>
<dbReference type="InterPro" id="IPR005119">
    <property type="entry name" value="LysR_subst-bd"/>
</dbReference>
<keyword evidence="4" id="KW-0804">Transcription</keyword>
<keyword evidence="2" id="KW-0805">Transcription regulation</keyword>
<evidence type="ECO:0000256" key="3">
    <source>
        <dbReference type="ARBA" id="ARBA00023125"/>
    </source>
</evidence>
<comment type="caution">
    <text evidence="6">The sequence shown here is derived from an EMBL/GenBank/DDBJ whole genome shotgun (WGS) entry which is preliminary data.</text>
</comment>
<evidence type="ECO:0000259" key="5">
    <source>
        <dbReference type="PROSITE" id="PS50931"/>
    </source>
</evidence>
<keyword evidence="7" id="KW-1185">Reference proteome</keyword>